<sequence>MRRALFVLYCITAITKTSASPLTSPIDTPGAISTAPPTVETATSPGDIEDAIGQVGSLANDILMQANNIGGDGVQIQILGNTYLRCRDMIEGVQQAFNKISVRPETLFGYEDQKSICYMFDSFGINQSKLLTVLAKDPENIAKDGFIERFGGCFTRLRPALINFIEALAAYAPECEADMLRRRDQLEAEMIDLGFGVLGVAGLSLIDAGVTSGFTNCASLPTWDWTYDGGSSRVDTDNAWIAGRSRDACPTRGHTDFDENIPKEWNFVMT</sequence>
<proteinExistence type="predicted"/>
<dbReference type="OrthoDB" id="5103655at2759"/>
<evidence type="ECO:0000256" key="1">
    <source>
        <dbReference type="SAM" id="SignalP"/>
    </source>
</evidence>
<gene>
    <name evidence="2" type="ORF">FSARC_11391</name>
</gene>
<protein>
    <submittedName>
        <fullName evidence="2">Uncharacterized protein</fullName>
    </submittedName>
</protein>
<accession>A0A8H4TFR7</accession>
<feature type="signal peptide" evidence="1">
    <location>
        <begin position="1"/>
        <end position="19"/>
    </location>
</feature>
<keyword evidence="3" id="KW-1185">Reference proteome</keyword>
<evidence type="ECO:0000313" key="3">
    <source>
        <dbReference type="Proteomes" id="UP000622797"/>
    </source>
</evidence>
<reference evidence="2" key="1">
    <citation type="journal article" date="2020" name="BMC Genomics">
        <title>Correction to: Identification and distribution of gene clusters required for synthesis of sphingolipid metabolism inhibitors in diverse species of the filamentous fungus Fusarium.</title>
        <authorList>
            <person name="Kim H.S."/>
            <person name="Lohmar J.M."/>
            <person name="Busman M."/>
            <person name="Brown D.W."/>
            <person name="Naumann T.A."/>
            <person name="Divon H.H."/>
            <person name="Lysoe E."/>
            <person name="Uhlig S."/>
            <person name="Proctor R.H."/>
        </authorList>
    </citation>
    <scope>NUCLEOTIDE SEQUENCE</scope>
    <source>
        <strain evidence="2">NRRL 20472</strain>
    </source>
</reference>
<reference evidence="2" key="2">
    <citation type="submission" date="2020-05" db="EMBL/GenBank/DDBJ databases">
        <authorList>
            <person name="Kim H.-S."/>
            <person name="Proctor R.H."/>
            <person name="Brown D.W."/>
        </authorList>
    </citation>
    <scope>NUCLEOTIDE SEQUENCE</scope>
    <source>
        <strain evidence="2">NRRL 20472</strain>
    </source>
</reference>
<organism evidence="2 3">
    <name type="scientific">Fusarium sarcochroum</name>
    <dbReference type="NCBI Taxonomy" id="1208366"/>
    <lineage>
        <taxon>Eukaryota</taxon>
        <taxon>Fungi</taxon>
        <taxon>Dikarya</taxon>
        <taxon>Ascomycota</taxon>
        <taxon>Pezizomycotina</taxon>
        <taxon>Sordariomycetes</taxon>
        <taxon>Hypocreomycetidae</taxon>
        <taxon>Hypocreales</taxon>
        <taxon>Nectriaceae</taxon>
        <taxon>Fusarium</taxon>
        <taxon>Fusarium lateritium species complex</taxon>
    </lineage>
</organism>
<dbReference type="Proteomes" id="UP000622797">
    <property type="component" value="Unassembled WGS sequence"/>
</dbReference>
<dbReference type="EMBL" id="JABEXW010000736">
    <property type="protein sequence ID" value="KAF4957082.1"/>
    <property type="molecule type" value="Genomic_DNA"/>
</dbReference>
<evidence type="ECO:0000313" key="2">
    <source>
        <dbReference type="EMBL" id="KAF4957082.1"/>
    </source>
</evidence>
<dbReference type="AlphaFoldDB" id="A0A8H4TFR7"/>
<keyword evidence="1" id="KW-0732">Signal</keyword>
<comment type="caution">
    <text evidence="2">The sequence shown here is derived from an EMBL/GenBank/DDBJ whole genome shotgun (WGS) entry which is preliminary data.</text>
</comment>
<name>A0A8H4TFR7_9HYPO</name>
<feature type="chain" id="PRO_5034077842" evidence="1">
    <location>
        <begin position="20"/>
        <end position="270"/>
    </location>
</feature>